<reference evidence="1 2" key="1">
    <citation type="submission" date="2012-06" db="EMBL/GenBank/DDBJ databases">
        <title>The Genome Sequence of Aeromonas hydrophila SSU.</title>
        <authorList>
            <consortium name="The Broad Institute Genome Sequencing Platform"/>
            <person name="Earl A."/>
            <person name="Ward D."/>
            <person name="Feldgarden M."/>
            <person name="Gevers D."/>
            <person name="Chopra A."/>
            <person name="Walker B."/>
            <person name="Young S.K."/>
            <person name="Zeng Q."/>
            <person name="Gargeya S."/>
            <person name="Fitzgerald M."/>
            <person name="Haas B."/>
            <person name="Abouelleil A."/>
            <person name="Alvarado L."/>
            <person name="Arachchi H.M."/>
            <person name="Berlin A.M."/>
            <person name="Chapman S.B."/>
            <person name="Goldberg J."/>
            <person name="Griggs A."/>
            <person name="Gujja S."/>
            <person name="Hansen M."/>
            <person name="Howarth C."/>
            <person name="Imamovic A."/>
            <person name="Larimer J."/>
            <person name="McCowan C."/>
            <person name="Montmayeur A."/>
            <person name="Murphy C."/>
            <person name="Neiman D."/>
            <person name="Pearson M."/>
            <person name="Priest M."/>
            <person name="Roberts A."/>
            <person name="Saif S."/>
            <person name="Shea T."/>
            <person name="Sisk P."/>
            <person name="Sykes S."/>
            <person name="Wortman J."/>
            <person name="Nusbaum C."/>
            <person name="Birren B."/>
        </authorList>
    </citation>
    <scope>NUCLEOTIDE SEQUENCE [LARGE SCALE GENOMIC DNA]</scope>
    <source>
        <strain evidence="1 2">SSU</strain>
    </source>
</reference>
<dbReference type="Pfam" id="PF04246">
    <property type="entry name" value="RseC_MucC"/>
    <property type="match status" value="1"/>
</dbReference>
<dbReference type="InterPro" id="IPR007359">
    <property type="entry name" value="SigmaE_reg_RseC_MucC"/>
</dbReference>
<name>K1J5B7_9GAMM</name>
<evidence type="ECO:0000313" key="1">
    <source>
        <dbReference type="EMBL" id="EKB25596.1"/>
    </source>
</evidence>
<dbReference type="PANTHER" id="PTHR35867">
    <property type="entry name" value="PROTEIN RSEC"/>
    <property type="match status" value="1"/>
</dbReference>
<dbReference type="HOGENOM" id="CLU_124911_0_0_6"/>
<dbReference type="RefSeq" id="WP_005309378.1">
    <property type="nucleotide sequence ID" value="NZ_AP027931.1"/>
</dbReference>
<dbReference type="PATRIC" id="fig|1073377.4.peg.4424"/>
<dbReference type="Proteomes" id="UP000005149">
    <property type="component" value="Unassembled WGS sequence"/>
</dbReference>
<dbReference type="GeneID" id="47844090"/>
<dbReference type="EMBL" id="AGWR01000043">
    <property type="protein sequence ID" value="EKB25596.1"/>
    <property type="molecule type" value="Genomic_DNA"/>
</dbReference>
<dbReference type="AlphaFoldDB" id="K1J5B7"/>
<proteinExistence type="predicted"/>
<accession>A0A249CVT9</accession>
<comment type="caution">
    <text evidence="1">The sequence shown here is derived from an EMBL/GenBank/DDBJ whole genome shotgun (WGS) entry which is preliminary data.</text>
</comment>
<accession>K1J5B7</accession>
<dbReference type="PANTHER" id="PTHR35867:SF1">
    <property type="entry name" value="PROTEIN RSEC"/>
    <property type="match status" value="1"/>
</dbReference>
<dbReference type="PIRSF" id="PIRSF004923">
    <property type="entry name" value="RseC"/>
    <property type="match status" value="1"/>
</dbReference>
<evidence type="ECO:0000313" key="2">
    <source>
        <dbReference type="Proteomes" id="UP000005149"/>
    </source>
</evidence>
<gene>
    <name evidence="1" type="ORF">HMPREF1171_04361</name>
</gene>
<organism evidence="1 2">
    <name type="scientific">Aeromonas dhakensis</name>
    <dbReference type="NCBI Taxonomy" id="196024"/>
    <lineage>
        <taxon>Bacteria</taxon>
        <taxon>Pseudomonadati</taxon>
        <taxon>Pseudomonadota</taxon>
        <taxon>Gammaproteobacteria</taxon>
        <taxon>Aeromonadales</taxon>
        <taxon>Aeromonadaceae</taxon>
        <taxon>Aeromonas</taxon>
    </lineage>
</organism>
<dbReference type="InterPro" id="IPR026268">
    <property type="entry name" value="RseC"/>
</dbReference>
<keyword evidence="2" id="KW-1185">Reference proteome</keyword>
<dbReference type="KEGG" id="adh:CK627_07910"/>
<sequence length="153" mass="16162">MSEELATVVAIDGEHAWVECERRSACSGCHQQSNCGTGTVAKAFPLKAQRLRVALTAEVSVGQQVRLGIPQASILQGAALVYVLPLFCLLAGALLGQLWLAPLLSAGEGVTILCCLLGGLVGFSLVRYFSNRLDQGAYGPRMLGVVLPTRHLS</sequence>
<protein>
    <submittedName>
        <fullName evidence="1">Uncharacterized protein</fullName>
    </submittedName>
</protein>